<proteinExistence type="predicted"/>
<feature type="domain" description="YagK/YfjJ C-terminal" evidence="1">
    <location>
        <begin position="50"/>
        <end position="190"/>
    </location>
</feature>
<accession>A0AAD0XCT1</accession>
<evidence type="ECO:0000313" key="3">
    <source>
        <dbReference type="Proteomes" id="UP000279995"/>
    </source>
</evidence>
<dbReference type="RefSeq" id="WP_121637826.1">
    <property type="nucleotide sequence ID" value="NZ_CP033065.1"/>
</dbReference>
<name>A0AAD0XCT1_9GAMM</name>
<gene>
    <name evidence="2" type="ORF">D9T18_11895</name>
</gene>
<dbReference type="AlphaFoldDB" id="A0AAD0XCT1"/>
<dbReference type="EMBL" id="CP033065">
    <property type="protein sequence ID" value="AYM87327.1"/>
    <property type="molecule type" value="Genomic_DNA"/>
</dbReference>
<sequence>MTNQLTINNNDKGYEHIFVHGEKGWWVNAGKSGLMVKPMRAMLDQIEAMLSNHSRVMLIRFDLRMESYTPDNKIITVFNRRLFKWVKAQYGVSRIGFVWCRELERAKRQHYHYALMLDASKVNYPNSITKKILQIWGELNGSAYVPKNCYYIMKRDCLESQQEAIYRISYLAKARGKGYKATQAKNYGASRIKLRANEF</sequence>
<evidence type="ECO:0000313" key="2">
    <source>
        <dbReference type="EMBL" id="AYM87327.1"/>
    </source>
</evidence>
<evidence type="ECO:0000259" key="1">
    <source>
        <dbReference type="Pfam" id="PF11726"/>
    </source>
</evidence>
<dbReference type="Proteomes" id="UP000279995">
    <property type="component" value="Chromosome I"/>
</dbReference>
<protein>
    <submittedName>
        <fullName evidence="2">Inovirus Gp2 family protein</fullName>
    </submittedName>
</protein>
<organism evidence="2 3">
    <name type="scientific">Pseudoalteromonas agarivorans</name>
    <dbReference type="NCBI Taxonomy" id="176102"/>
    <lineage>
        <taxon>Bacteria</taxon>
        <taxon>Pseudomonadati</taxon>
        <taxon>Pseudomonadota</taxon>
        <taxon>Gammaproteobacteria</taxon>
        <taxon>Alteromonadales</taxon>
        <taxon>Pseudoalteromonadaceae</taxon>
        <taxon>Pseudoalteromonas</taxon>
    </lineage>
</organism>
<reference evidence="2 3" key="1">
    <citation type="submission" date="2018-10" db="EMBL/GenBank/DDBJ databases">
        <title>Complete Genome Sequence and Transcriptomic Profiles of a Marine Bacterium, Pseudoalteromonas agarivorans Hao 2018.</title>
        <authorList>
            <person name="Hao L."/>
        </authorList>
    </citation>
    <scope>NUCLEOTIDE SEQUENCE [LARGE SCALE GENOMIC DNA]</scope>
    <source>
        <strain evidence="2 3">Hao 2018</strain>
    </source>
</reference>
<dbReference type="InterPro" id="IPR057271">
    <property type="entry name" value="YagK_YfjJ_C"/>
</dbReference>
<dbReference type="Pfam" id="PF11726">
    <property type="entry name" value="YagK_YfjJ_C"/>
    <property type="match status" value="1"/>
</dbReference>